<dbReference type="InterPro" id="IPR036045">
    <property type="entry name" value="Sec1-like_sf"/>
</dbReference>
<evidence type="ECO:0000313" key="1">
    <source>
        <dbReference type="EMBL" id="VIP00220.1"/>
    </source>
</evidence>
<dbReference type="STRING" id="6279.A0A5S6PCM6"/>
<dbReference type="AlphaFoldDB" id="A0A4E9FSI5"/>
<dbReference type="RefSeq" id="XP_042938874.1">
    <property type="nucleotide sequence ID" value="XM_043082940.1"/>
</dbReference>
<dbReference type="SUPFAM" id="SSF56815">
    <property type="entry name" value="Sec1/munc18-like (SM) proteins"/>
    <property type="match status" value="1"/>
</dbReference>
<dbReference type="KEGG" id="bmy:BM_BM17168"/>
<evidence type="ECO:0000313" key="3">
    <source>
        <dbReference type="WBParaSite" id="Bm17168.1"/>
    </source>
</evidence>
<dbReference type="InterPro" id="IPR027482">
    <property type="entry name" value="Sec1-like_dom2"/>
</dbReference>
<dbReference type="CTD" id="66058623"/>
<dbReference type="OrthoDB" id="2228at2759"/>
<reference evidence="1" key="2">
    <citation type="submission" date="2019-04" db="EMBL/GenBank/DDBJ databases">
        <authorList>
            <person name="Howe K."/>
            <person name="Paulini M."/>
            <person name="Williams G."/>
        </authorList>
    </citation>
    <scope>NUCLEOTIDE SEQUENCE [LARGE SCALE GENOMIC DNA]</scope>
    <source>
        <strain evidence="1">FR3</strain>
    </source>
</reference>
<protein>
    <submittedName>
        <fullName evidence="1 3">Uncharacterized protein</fullName>
    </submittedName>
</protein>
<gene>
    <name evidence="1 3" type="primary">Bm17168</name>
    <name evidence="1" type="ORF">BM_BM17168</name>
</gene>
<keyword evidence="2" id="KW-1185">Reference proteome</keyword>
<dbReference type="Proteomes" id="UP000006672">
    <property type="component" value="Unassembled WGS sequence"/>
</dbReference>
<proteinExistence type="predicted"/>
<evidence type="ECO:0000313" key="2">
    <source>
        <dbReference type="Proteomes" id="UP000006672"/>
    </source>
</evidence>
<dbReference type="WBParaSite" id="Bm17168.1">
    <property type="protein sequence ID" value="Bm17168.1"/>
    <property type="gene ID" value="WBGene00268311"/>
</dbReference>
<accession>A0A5S6PCM6</accession>
<dbReference type="EMBL" id="CAAKNF010000026">
    <property type="protein sequence ID" value="VIP00220.1"/>
    <property type="molecule type" value="Genomic_DNA"/>
</dbReference>
<reference evidence="3" key="3">
    <citation type="submission" date="2019-12" db="UniProtKB">
        <authorList>
            <consortium name="WormBaseParasite"/>
        </authorList>
    </citation>
    <scope>IDENTIFICATION</scope>
</reference>
<dbReference type="GeneID" id="66058623"/>
<dbReference type="Gene3D" id="3.40.50.1910">
    <property type="match status" value="1"/>
</dbReference>
<organism evidence="1">
    <name type="scientific">Brugia malayi</name>
    <name type="common">Filarial nematode worm</name>
    <dbReference type="NCBI Taxonomy" id="6279"/>
    <lineage>
        <taxon>Eukaryota</taxon>
        <taxon>Metazoa</taxon>
        <taxon>Ecdysozoa</taxon>
        <taxon>Nematoda</taxon>
        <taxon>Chromadorea</taxon>
        <taxon>Rhabditida</taxon>
        <taxon>Spirurina</taxon>
        <taxon>Spiruromorpha</taxon>
        <taxon>Filarioidea</taxon>
        <taxon>Onchocercidae</taxon>
        <taxon>Brugia</taxon>
    </lineage>
</organism>
<accession>A0A4E9FSI5</accession>
<reference evidence="2" key="1">
    <citation type="journal article" date="2007" name="Science">
        <title>Draft genome of the filarial nematode parasite Brugia malayi.</title>
        <authorList>
            <person name="Ghedin E."/>
            <person name="Wang S."/>
            <person name="Spiro D."/>
            <person name="Caler E."/>
            <person name="Zhao Q."/>
            <person name="Crabtree J."/>
            <person name="Allen J.E."/>
            <person name="Delcher A.L."/>
            <person name="Guiliano D.B."/>
            <person name="Miranda-Saavedra D."/>
            <person name="Angiuoli S.V."/>
            <person name="Creasy T."/>
            <person name="Amedeo P."/>
            <person name="Haas B."/>
            <person name="El-Sayed N.M."/>
            <person name="Wortman J.R."/>
            <person name="Feldblyum T."/>
            <person name="Tallon L."/>
            <person name="Schatz M."/>
            <person name="Shumway M."/>
            <person name="Koo H."/>
            <person name="Salzberg S.L."/>
            <person name="Schobel S."/>
            <person name="Pertea M."/>
            <person name="Pop M."/>
            <person name="White O."/>
            <person name="Barton G.J."/>
            <person name="Carlow C.K."/>
            <person name="Crawford M.J."/>
            <person name="Daub J."/>
            <person name="Dimmic M.W."/>
            <person name="Estes C.F."/>
            <person name="Foster J.M."/>
            <person name="Ganatra M."/>
            <person name="Gregory W.F."/>
            <person name="Johnson N.M."/>
            <person name="Jin J."/>
            <person name="Komuniecki R."/>
            <person name="Korf I."/>
            <person name="Kumar S."/>
            <person name="Laney S."/>
            <person name="Li B.W."/>
            <person name="Li W."/>
            <person name="Lindblom T.H."/>
            <person name="Lustigman S."/>
            <person name="Ma D."/>
            <person name="Maina C.V."/>
            <person name="Martin D.M."/>
            <person name="McCarter J.P."/>
            <person name="McReynolds L."/>
            <person name="Mitreva M."/>
            <person name="Nutman T.B."/>
            <person name="Parkinson J."/>
            <person name="Peregrin-Alvarez J.M."/>
            <person name="Poole C."/>
            <person name="Ren Q."/>
            <person name="Saunders L."/>
            <person name="Sluder A.E."/>
            <person name="Smith K."/>
            <person name="Stanke M."/>
            <person name="Unnasch T.R."/>
            <person name="Ware J."/>
            <person name="Wei A.D."/>
            <person name="Weil G."/>
            <person name="Williams D.J."/>
            <person name="Zhang Y."/>
            <person name="Williams S.A."/>
            <person name="Fraser-Liggett C."/>
            <person name="Slatko B."/>
            <person name="Blaxter M.L."/>
            <person name="Scott A.L."/>
        </authorList>
    </citation>
    <scope>NUCLEOTIDE SEQUENCE</scope>
    <source>
        <strain evidence="2">FR3</strain>
    </source>
</reference>
<name>A0A4E9FSI5_BRUMA</name>
<sequence length="41" mass="4721">MKVAYEVTKDKKPWEVIIGSDQLINPAAFLENLRGFEQVSR</sequence>